<dbReference type="eggNOG" id="COG2226">
    <property type="taxonomic scope" value="Bacteria"/>
</dbReference>
<dbReference type="KEGG" id="eec:EcWSU1_03466"/>
<feature type="domain" description="Methyltransferase type 11" evidence="1">
    <location>
        <begin position="101"/>
        <end position="194"/>
    </location>
</feature>
<evidence type="ECO:0000259" key="1">
    <source>
        <dbReference type="Pfam" id="PF08241"/>
    </source>
</evidence>
<dbReference type="HOGENOM" id="CLU_049749_4_0_6"/>
<dbReference type="InterPro" id="IPR029063">
    <property type="entry name" value="SAM-dependent_MTases_sf"/>
</dbReference>
<sequence>MMRVRYRPFTRVTGFRLPPWWRRSGAGSDFQTGMLSTGEGCFTLASVAIKESVMAQNIYDNPAFFEGYARLPRSVQGLDGAPEWPALKSMLPPLSGKSVIDLGCGYGWFCRAARALGAAEVTGVDLSEKMLARAAELTDDAQIHYQRSDLASLALPENSVDLIYSSLALHYLPALDSLFEKIRRALKPGGSFVFSMEHPIYTCATRQGWLTDDNGERFWGVNRYQDEGERVSNWLADGVIKYHRTLGTTLNALIKAGLTITEVNEWGPTQAQIDAWPALAEEAERPMLVLISAAKAQ</sequence>
<dbReference type="PANTHER" id="PTHR43861">
    <property type="entry name" value="TRANS-ACONITATE 2-METHYLTRANSFERASE-RELATED"/>
    <property type="match status" value="1"/>
</dbReference>
<dbReference type="Gene3D" id="3.40.50.150">
    <property type="entry name" value="Vaccinia Virus protein VP39"/>
    <property type="match status" value="1"/>
</dbReference>
<dbReference type="Proteomes" id="UP000007838">
    <property type="component" value="Chromosome"/>
</dbReference>
<proteinExistence type="predicted"/>
<evidence type="ECO:0000313" key="3">
    <source>
        <dbReference type="Proteomes" id="UP000007838"/>
    </source>
</evidence>
<organism evidence="2 3">
    <name type="scientific">Enterobacter ludwigii</name>
    <dbReference type="NCBI Taxonomy" id="299767"/>
    <lineage>
        <taxon>Bacteria</taxon>
        <taxon>Pseudomonadati</taxon>
        <taxon>Pseudomonadota</taxon>
        <taxon>Gammaproteobacteria</taxon>
        <taxon>Enterobacterales</taxon>
        <taxon>Enterobacteriaceae</taxon>
        <taxon>Enterobacter</taxon>
        <taxon>Enterobacter cloacae complex</taxon>
    </lineage>
</organism>
<dbReference type="SUPFAM" id="SSF53335">
    <property type="entry name" value="S-adenosyl-L-methionine-dependent methyltransferases"/>
    <property type="match status" value="1"/>
</dbReference>
<accession>G8LP09</accession>
<dbReference type="AlphaFoldDB" id="G8LP09"/>
<dbReference type="Pfam" id="PF08241">
    <property type="entry name" value="Methyltransf_11"/>
    <property type="match status" value="1"/>
</dbReference>
<evidence type="ECO:0000313" key="2">
    <source>
        <dbReference type="EMBL" id="AEW74894.1"/>
    </source>
</evidence>
<dbReference type="PANTHER" id="PTHR43861:SF1">
    <property type="entry name" value="TRANS-ACONITATE 2-METHYLTRANSFERASE"/>
    <property type="match status" value="1"/>
</dbReference>
<protein>
    <submittedName>
        <fullName evidence="2">BioC</fullName>
    </submittedName>
</protein>
<dbReference type="InterPro" id="IPR013216">
    <property type="entry name" value="Methyltransf_11"/>
</dbReference>
<reference evidence="2 3" key="1">
    <citation type="journal article" date="2011" name="Stand. Genomic Sci.">
        <title>Complete genome of the onion pathogen Enterobacter cloacae EcWSU1.</title>
        <authorList>
            <person name="Humann J.L."/>
            <person name="Wildung M."/>
            <person name="Cheng C.H."/>
            <person name="Lee T."/>
            <person name="Stewart J.E."/>
            <person name="Drew J.C."/>
            <person name="Triplett E.W."/>
            <person name="Main D."/>
            <person name="Schroeder B.K."/>
        </authorList>
    </citation>
    <scope>NUCLEOTIDE SEQUENCE [LARGE SCALE GENOMIC DNA]</scope>
    <source>
        <strain evidence="2 3">EcWSU1</strain>
    </source>
</reference>
<dbReference type="EMBL" id="CP002886">
    <property type="protein sequence ID" value="AEW74894.1"/>
    <property type="molecule type" value="Genomic_DNA"/>
</dbReference>
<gene>
    <name evidence="2" type="primary">bioC</name>
    <name evidence="2" type="ORF">EcWSU1_03466</name>
</gene>
<dbReference type="GO" id="GO:0008757">
    <property type="term" value="F:S-adenosylmethionine-dependent methyltransferase activity"/>
    <property type="evidence" value="ECO:0007669"/>
    <property type="project" value="InterPro"/>
</dbReference>
<name>G8LP09_9ENTR</name>
<dbReference type="CDD" id="cd02440">
    <property type="entry name" value="AdoMet_MTases"/>
    <property type="match status" value="1"/>
</dbReference>